<protein>
    <submittedName>
        <fullName evidence="1">Uncharacterized protein</fullName>
    </submittedName>
</protein>
<name>A0A8S5R4J8_9CAUD</name>
<proteinExistence type="predicted"/>
<organism evidence="1">
    <name type="scientific">Siphoviridae sp. ctEkS11</name>
    <dbReference type="NCBI Taxonomy" id="2827272"/>
    <lineage>
        <taxon>Viruses</taxon>
        <taxon>Duplodnaviria</taxon>
        <taxon>Heunggongvirae</taxon>
        <taxon>Uroviricota</taxon>
        <taxon>Caudoviricetes</taxon>
    </lineage>
</organism>
<dbReference type="EMBL" id="BK015807">
    <property type="protein sequence ID" value="DAE26043.1"/>
    <property type="molecule type" value="Genomic_DNA"/>
</dbReference>
<reference evidence="1" key="1">
    <citation type="journal article" date="2021" name="Proc. Natl. Acad. Sci. U.S.A.">
        <title>A Catalog of Tens of Thousands of Viruses from Human Metagenomes Reveals Hidden Associations with Chronic Diseases.</title>
        <authorList>
            <person name="Tisza M.J."/>
            <person name="Buck C.B."/>
        </authorList>
    </citation>
    <scope>NUCLEOTIDE SEQUENCE</scope>
    <source>
        <strain evidence="1">CtEkS11</strain>
    </source>
</reference>
<evidence type="ECO:0000313" key="1">
    <source>
        <dbReference type="EMBL" id="DAE26043.1"/>
    </source>
</evidence>
<accession>A0A8S5R4J8</accession>
<sequence length="132" mass="15572">MKNRHIGELKIANEGNLMNYKGSTDNLIFDRINELTFNFKKYSIDVHECIVKLQADGTIRIECCLYDNKLFNSYKNKDKIMILEVKGILVNIKDVSKMFPFLQTYKKYKFVSVQGSFECDDKHWIYILKPCL</sequence>